<dbReference type="Proteomes" id="UP000639643">
    <property type="component" value="Unassembled WGS sequence"/>
</dbReference>
<feature type="region of interest" description="Disordered" evidence="1">
    <location>
        <begin position="1"/>
        <end position="61"/>
    </location>
</feature>
<accession>A0A8H6NRL7</accession>
<protein>
    <submittedName>
        <fullName evidence="2">Uncharacterized protein</fullName>
    </submittedName>
</protein>
<dbReference type="EMBL" id="WIGM01000089">
    <property type="protein sequence ID" value="KAF6841291.1"/>
    <property type="molecule type" value="Genomic_DNA"/>
</dbReference>
<sequence length="356" mass="38335">MFGAVGSLGSIPTMHMASEPPRKPPKDPGIAPMKPEVAPTTERVLEKAPEGGGRSLGGSGHRHGLSLSLVVSDADPPPPPYGYVVDALRTQHVRPASGGDPRARNANHLDGDSANSCRDVVVPRAIFSFQHRVYCWPAAQLRGPDHPMMHQARRSPRPWTGARAARRRPRGRGMSEWMDGWMDERVHRRRLPGGVLLRAALAFRDLRFTTWHHHGNLDLGALSSAVVLIGIWGHLKVLDPSPRLAIGTGHIALRSPGSPCHFAMEEPPQTLLLSDLLSGLALFGTKVGKAAGERGEMMVLPTRSCSSGDHGVSAMGLFYWLVAPSEMEPQAMAMAGHQQRPAGGVGSSRVTGYGWP</sequence>
<gene>
    <name evidence="2" type="ORF">CMUS01_03609</name>
</gene>
<dbReference type="AlphaFoldDB" id="A0A8H6NRL7"/>
<feature type="region of interest" description="Disordered" evidence="1">
    <location>
        <begin position="146"/>
        <end position="170"/>
    </location>
</feature>
<comment type="caution">
    <text evidence="2">The sequence shown here is derived from an EMBL/GenBank/DDBJ whole genome shotgun (WGS) entry which is preliminary data.</text>
</comment>
<evidence type="ECO:0000313" key="2">
    <source>
        <dbReference type="EMBL" id="KAF6841291.1"/>
    </source>
</evidence>
<evidence type="ECO:0000313" key="3">
    <source>
        <dbReference type="Proteomes" id="UP000639643"/>
    </source>
</evidence>
<reference evidence="2" key="1">
    <citation type="journal article" date="2020" name="Phytopathology">
        <title>Genome Sequence Resources of Colletotrichum truncatum, C. plurivorum, C. musicola, and C. sojae: Four Species Pathogenic to Soybean (Glycine max).</title>
        <authorList>
            <person name="Rogerio F."/>
            <person name="Boufleur T.R."/>
            <person name="Ciampi-Guillardi M."/>
            <person name="Sukno S.A."/>
            <person name="Thon M.R."/>
            <person name="Massola Junior N.S."/>
            <person name="Baroncelli R."/>
        </authorList>
    </citation>
    <scope>NUCLEOTIDE SEQUENCE</scope>
    <source>
        <strain evidence="2">LFN0074</strain>
    </source>
</reference>
<feature type="compositionally biased region" description="Gly residues" evidence="1">
    <location>
        <begin position="50"/>
        <end position="59"/>
    </location>
</feature>
<name>A0A8H6NRL7_9PEZI</name>
<keyword evidence="3" id="KW-1185">Reference proteome</keyword>
<organism evidence="2 3">
    <name type="scientific">Colletotrichum musicola</name>
    <dbReference type="NCBI Taxonomy" id="2175873"/>
    <lineage>
        <taxon>Eukaryota</taxon>
        <taxon>Fungi</taxon>
        <taxon>Dikarya</taxon>
        <taxon>Ascomycota</taxon>
        <taxon>Pezizomycotina</taxon>
        <taxon>Sordariomycetes</taxon>
        <taxon>Hypocreomycetidae</taxon>
        <taxon>Glomerellales</taxon>
        <taxon>Glomerellaceae</taxon>
        <taxon>Colletotrichum</taxon>
        <taxon>Colletotrichum orchidearum species complex</taxon>
    </lineage>
</organism>
<proteinExistence type="predicted"/>
<evidence type="ECO:0000256" key="1">
    <source>
        <dbReference type="SAM" id="MobiDB-lite"/>
    </source>
</evidence>